<name>A0A839GNH5_9BACT</name>
<dbReference type="Proteomes" id="UP000563094">
    <property type="component" value="Unassembled WGS sequence"/>
</dbReference>
<dbReference type="InterPro" id="IPR006119">
    <property type="entry name" value="Resolv_N"/>
</dbReference>
<gene>
    <name evidence="2" type="ORF">FHS90_001806</name>
</gene>
<keyword evidence="3" id="KW-1185">Reference proteome</keyword>
<proteinExistence type="predicted"/>
<dbReference type="PROSITE" id="PS51736">
    <property type="entry name" value="RECOMBINASES_3"/>
    <property type="match status" value="1"/>
</dbReference>
<protein>
    <submittedName>
        <fullName evidence="2">DNA invertase Pin-like site-specific DNA recombinase</fullName>
    </submittedName>
</protein>
<dbReference type="Gene3D" id="3.40.50.1390">
    <property type="entry name" value="Resolvase, N-terminal catalytic domain"/>
    <property type="match status" value="1"/>
</dbReference>
<evidence type="ECO:0000313" key="3">
    <source>
        <dbReference type="Proteomes" id="UP000563094"/>
    </source>
</evidence>
<feature type="domain" description="Resolvase/invertase-type recombinase catalytic" evidence="1">
    <location>
        <begin position="1"/>
        <end position="91"/>
    </location>
</feature>
<sequence>MDQEGVKCLLVHEISRLGRNTAEVLNLLKILEGKGVSVYIHYLVLTFSAKEDSNQIFTTLEITIKVDLARMWSEDLKLSIKSGIRNSKAQGLHSCRRGNSTENRENFLGKHKEVIKYQKREVLQRDY</sequence>
<dbReference type="EMBL" id="JACJIQ010000006">
    <property type="protein sequence ID" value="MBA9077095.1"/>
    <property type="molecule type" value="Genomic_DNA"/>
</dbReference>
<dbReference type="SUPFAM" id="SSF53041">
    <property type="entry name" value="Resolvase-like"/>
    <property type="match status" value="1"/>
</dbReference>
<dbReference type="Pfam" id="PF00239">
    <property type="entry name" value="Resolvase"/>
    <property type="match status" value="1"/>
</dbReference>
<evidence type="ECO:0000259" key="1">
    <source>
        <dbReference type="PROSITE" id="PS51736"/>
    </source>
</evidence>
<accession>A0A839GNH5</accession>
<evidence type="ECO:0000313" key="2">
    <source>
        <dbReference type="EMBL" id="MBA9077095.1"/>
    </source>
</evidence>
<dbReference type="GO" id="GO:0000150">
    <property type="term" value="F:DNA strand exchange activity"/>
    <property type="evidence" value="ECO:0007669"/>
    <property type="project" value="InterPro"/>
</dbReference>
<dbReference type="GO" id="GO:0003677">
    <property type="term" value="F:DNA binding"/>
    <property type="evidence" value="ECO:0007669"/>
    <property type="project" value="InterPro"/>
</dbReference>
<comment type="caution">
    <text evidence="2">The sequence shown here is derived from an EMBL/GenBank/DDBJ whole genome shotgun (WGS) entry which is preliminary data.</text>
</comment>
<dbReference type="AlphaFoldDB" id="A0A839GNH5"/>
<organism evidence="2 3">
    <name type="scientific">Rufibacter quisquiliarum</name>
    <dbReference type="NCBI Taxonomy" id="1549639"/>
    <lineage>
        <taxon>Bacteria</taxon>
        <taxon>Pseudomonadati</taxon>
        <taxon>Bacteroidota</taxon>
        <taxon>Cytophagia</taxon>
        <taxon>Cytophagales</taxon>
        <taxon>Hymenobacteraceae</taxon>
        <taxon>Rufibacter</taxon>
    </lineage>
</organism>
<reference evidence="2 3" key="1">
    <citation type="submission" date="2020-08" db="EMBL/GenBank/DDBJ databases">
        <title>Genomic Encyclopedia of Type Strains, Phase IV (KMG-IV): sequencing the most valuable type-strain genomes for metagenomic binning, comparative biology and taxonomic classification.</title>
        <authorList>
            <person name="Goeker M."/>
        </authorList>
    </citation>
    <scope>NUCLEOTIDE SEQUENCE [LARGE SCALE GENOMIC DNA]</scope>
    <source>
        <strain evidence="2 3">DSM 29854</strain>
    </source>
</reference>
<dbReference type="InterPro" id="IPR036162">
    <property type="entry name" value="Resolvase-like_N_sf"/>
</dbReference>